<dbReference type="CDD" id="cd06225">
    <property type="entry name" value="HAMP"/>
    <property type="match status" value="1"/>
</dbReference>
<evidence type="ECO:0000256" key="2">
    <source>
        <dbReference type="ARBA" id="ARBA00004236"/>
    </source>
</evidence>
<dbReference type="Pfam" id="PF00672">
    <property type="entry name" value="HAMP"/>
    <property type="match status" value="1"/>
</dbReference>
<proteinExistence type="predicted"/>
<keyword evidence="4" id="KW-0597">Phosphoprotein</keyword>
<dbReference type="SMART" id="SM00387">
    <property type="entry name" value="HATPase_c"/>
    <property type="match status" value="1"/>
</dbReference>
<comment type="subcellular location">
    <subcellularLocation>
        <location evidence="2">Cell membrane</location>
    </subcellularLocation>
</comment>
<dbReference type="SUPFAM" id="SSF47384">
    <property type="entry name" value="Homodimeric domain of signal transducing histidine kinase"/>
    <property type="match status" value="1"/>
</dbReference>
<dbReference type="PANTHER" id="PTHR45436:SF5">
    <property type="entry name" value="SENSOR HISTIDINE KINASE TRCS"/>
    <property type="match status" value="1"/>
</dbReference>
<organism evidence="14 15">
    <name type="scientific">Catenulispora yoronensis</name>
    <dbReference type="NCBI Taxonomy" id="450799"/>
    <lineage>
        <taxon>Bacteria</taxon>
        <taxon>Bacillati</taxon>
        <taxon>Actinomycetota</taxon>
        <taxon>Actinomycetes</taxon>
        <taxon>Catenulisporales</taxon>
        <taxon>Catenulisporaceae</taxon>
        <taxon>Catenulispora</taxon>
    </lineage>
</organism>
<name>A0ABP5H8U0_9ACTN</name>
<evidence type="ECO:0000259" key="12">
    <source>
        <dbReference type="PROSITE" id="PS50109"/>
    </source>
</evidence>
<evidence type="ECO:0000256" key="1">
    <source>
        <dbReference type="ARBA" id="ARBA00000085"/>
    </source>
</evidence>
<evidence type="ECO:0000256" key="4">
    <source>
        <dbReference type="ARBA" id="ARBA00022553"/>
    </source>
</evidence>
<evidence type="ECO:0000256" key="9">
    <source>
        <dbReference type="ARBA" id="ARBA00023012"/>
    </source>
</evidence>
<evidence type="ECO:0000256" key="6">
    <source>
        <dbReference type="ARBA" id="ARBA00022692"/>
    </source>
</evidence>
<dbReference type="InterPro" id="IPR003594">
    <property type="entry name" value="HATPase_dom"/>
</dbReference>
<dbReference type="EMBL" id="BAAAQN010000105">
    <property type="protein sequence ID" value="GAA2065723.1"/>
    <property type="molecule type" value="Genomic_DNA"/>
</dbReference>
<dbReference type="Gene3D" id="3.30.565.10">
    <property type="entry name" value="Histidine kinase-like ATPase, C-terminal domain"/>
    <property type="match status" value="1"/>
</dbReference>
<evidence type="ECO:0000256" key="5">
    <source>
        <dbReference type="ARBA" id="ARBA00022679"/>
    </source>
</evidence>
<dbReference type="InterPro" id="IPR036097">
    <property type="entry name" value="HisK_dim/P_sf"/>
</dbReference>
<dbReference type="InterPro" id="IPR050428">
    <property type="entry name" value="TCS_sensor_his_kinase"/>
</dbReference>
<keyword evidence="11" id="KW-0472">Membrane</keyword>
<evidence type="ECO:0000256" key="10">
    <source>
        <dbReference type="SAM" id="MobiDB-lite"/>
    </source>
</evidence>
<keyword evidence="6 11" id="KW-0812">Transmembrane</keyword>
<feature type="transmembrane region" description="Helical" evidence="11">
    <location>
        <begin position="51"/>
        <end position="73"/>
    </location>
</feature>
<keyword evidence="7 14" id="KW-0418">Kinase</keyword>
<feature type="domain" description="HAMP" evidence="13">
    <location>
        <begin position="139"/>
        <end position="195"/>
    </location>
</feature>
<evidence type="ECO:0000313" key="15">
    <source>
        <dbReference type="Proteomes" id="UP001500751"/>
    </source>
</evidence>
<keyword evidence="5" id="KW-0808">Transferase</keyword>
<evidence type="ECO:0000256" key="7">
    <source>
        <dbReference type="ARBA" id="ARBA00022777"/>
    </source>
</evidence>
<dbReference type="Gene3D" id="1.10.287.130">
    <property type="match status" value="1"/>
</dbReference>
<sequence>MQDVHGVHGVHGLMAGGDSGQVDSTYGGEDGPPPSARERPRPGLTIRMRMTVAYGAAVFLTGAMLIYVAYLLFRWRLNHMNADVAKPLVCQGTKVAKADDAYCREIENKQILSQIEKPLIIVLLVSAVVAVMIGYFLAGRFLRPLHRITHTARRVASRPDRALHARIDLEGPHDELVELAQTFDSMLDRLDHAFEGQRRFVGNASHELRTPLAINRTLLEVTLMDPEVSEQTRQLCQTLLATNERSERMIEGLLLLARADNEPTDREDIDLAEVAHRSVTQCEMEAADRDVAIRTSLQPAYVSGDGILIERIAMNLIQNALRHNVAGGWVDVLSYDRSQDVPGHGLLVVANTGPEVPPYAVESLFEPFKRGSQATGAAAARDPKDKGVGLGLSIVRSVVRAHGGRVAAEPRPGGGLIVRVWLPVRG</sequence>
<dbReference type="SMART" id="SM00304">
    <property type="entry name" value="HAMP"/>
    <property type="match status" value="1"/>
</dbReference>
<dbReference type="PROSITE" id="PS50885">
    <property type="entry name" value="HAMP"/>
    <property type="match status" value="1"/>
</dbReference>
<protein>
    <recommendedName>
        <fullName evidence="3">histidine kinase</fullName>
        <ecNumber evidence="3">2.7.13.3</ecNumber>
    </recommendedName>
</protein>
<dbReference type="PANTHER" id="PTHR45436">
    <property type="entry name" value="SENSOR HISTIDINE KINASE YKOH"/>
    <property type="match status" value="1"/>
</dbReference>
<evidence type="ECO:0000313" key="14">
    <source>
        <dbReference type="EMBL" id="GAA2065723.1"/>
    </source>
</evidence>
<dbReference type="InterPro" id="IPR036890">
    <property type="entry name" value="HATPase_C_sf"/>
</dbReference>
<dbReference type="InterPro" id="IPR003660">
    <property type="entry name" value="HAMP_dom"/>
</dbReference>
<feature type="transmembrane region" description="Helical" evidence="11">
    <location>
        <begin position="119"/>
        <end position="138"/>
    </location>
</feature>
<dbReference type="SMART" id="SM00388">
    <property type="entry name" value="HisKA"/>
    <property type="match status" value="1"/>
</dbReference>
<dbReference type="Gene3D" id="6.10.340.10">
    <property type="match status" value="1"/>
</dbReference>
<feature type="region of interest" description="Disordered" evidence="10">
    <location>
        <begin position="11"/>
        <end position="42"/>
    </location>
</feature>
<comment type="catalytic activity">
    <reaction evidence="1">
        <text>ATP + protein L-histidine = ADP + protein N-phospho-L-histidine.</text>
        <dbReference type="EC" id="2.7.13.3"/>
    </reaction>
</comment>
<dbReference type="CDD" id="cd00075">
    <property type="entry name" value="HATPase"/>
    <property type="match status" value="1"/>
</dbReference>
<evidence type="ECO:0000259" key="13">
    <source>
        <dbReference type="PROSITE" id="PS50885"/>
    </source>
</evidence>
<dbReference type="GO" id="GO:0016301">
    <property type="term" value="F:kinase activity"/>
    <property type="evidence" value="ECO:0007669"/>
    <property type="project" value="UniProtKB-KW"/>
</dbReference>
<keyword evidence="9" id="KW-0902">Two-component regulatory system</keyword>
<feature type="domain" description="Histidine kinase" evidence="12">
    <location>
        <begin position="203"/>
        <end position="426"/>
    </location>
</feature>
<dbReference type="Proteomes" id="UP001500751">
    <property type="component" value="Unassembled WGS sequence"/>
</dbReference>
<dbReference type="Pfam" id="PF02518">
    <property type="entry name" value="HATPase_c"/>
    <property type="match status" value="1"/>
</dbReference>
<dbReference type="SUPFAM" id="SSF55874">
    <property type="entry name" value="ATPase domain of HSP90 chaperone/DNA topoisomerase II/histidine kinase"/>
    <property type="match status" value="1"/>
</dbReference>
<comment type="caution">
    <text evidence="14">The sequence shown here is derived from an EMBL/GenBank/DDBJ whole genome shotgun (WGS) entry which is preliminary data.</text>
</comment>
<gene>
    <name evidence="14" type="ORF">GCM10009839_91730</name>
</gene>
<evidence type="ECO:0000256" key="11">
    <source>
        <dbReference type="SAM" id="Phobius"/>
    </source>
</evidence>
<reference evidence="15" key="1">
    <citation type="journal article" date="2019" name="Int. J. Syst. Evol. Microbiol.">
        <title>The Global Catalogue of Microorganisms (GCM) 10K type strain sequencing project: providing services to taxonomists for standard genome sequencing and annotation.</title>
        <authorList>
            <consortium name="The Broad Institute Genomics Platform"/>
            <consortium name="The Broad Institute Genome Sequencing Center for Infectious Disease"/>
            <person name="Wu L."/>
            <person name="Ma J."/>
        </authorList>
    </citation>
    <scope>NUCLEOTIDE SEQUENCE [LARGE SCALE GENOMIC DNA]</scope>
    <source>
        <strain evidence="15">JCM 16014</strain>
    </source>
</reference>
<keyword evidence="8 11" id="KW-1133">Transmembrane helix</keyword>
<dbReference type="InterPro" id="IPR003661">
    <property type="entry name" value="HisK_dim/P_dom"/>
</dbReference>
<dbReference type="Pfam" id="PF00512">
    <property type="entry name" value="HisKA"/>
    <property type="match status" value="1"/>
</dbReference>
<evidence type="ECO:0000256" key="3">
    <source>
        <dbReference type="ARBA" id="ARBA00012438"/>
    </source>
</evidence>
<dbReference type="CDD" id="cd00082">
    <property type="entry name" value="HisKA"/>
    <property type="match status" value="1"/>
</dbReference>
<dbReference type="PROSITE" id="PS50109">
    <property type="entry name" value="HIS_KIN"/>
    <property type="match status" value="1"/>
</dbReference>
<evidence type="ECO:0000256" key="8">
    <source>
        <dbReference type="ARBA" id="ARBA00022989"/>
    </source>
</evidence>
<dbReference type="SUPFAM" id="SSF158472">
    <property type="entry name" value="HAMP domain-like"/>
    <property type="match status" value="1"/>
</dbReference>
<dbReference type="EC" id="2.7.13.3" evidence="3"/>
<dbReference type="InterPro" id="IPR005467">
    <property type="entry name" value="His_kinase_dom"/>
</dbReference>
<accession>A0ABP5H8U0</accession>
<dbReference type="RefSeq" id="WP_344672069.1">
    <property type="nucleotide sequence ID" value="NZ_BAAAQN010000105.1"/>
</dbReference>
<keyword evidence="15" id="KW-1185">Reference proteome</keyword>